<evidence type="ECO:0000256" key="2">
    <source>
        <dbReference type="ARBA" id="ARBA00029569"/>
    </source>
</evidence>
<sequence length="118" mass="13029">MGTYTGTKVVRNIKGFMVQFGDPTNTGKGGESIWGGKFEDEIRQDLKHDSRVSTYGKHSSLDGKYTVFGKVLMGAENEPGATLSRIENVSVDKKSRPKVPIYIRDVTIHANPIASRQK</sequence>
<dbReference type="PANTHER" id="PTHR45625">
    <property type="entry name" value="PEPTIDYL-PROLYL CIS-TRANS ISOMERASE-RELATED"/>
    <property type="match status" value="1"/>
</dbReference>
<dbReference type="PROSITE" id="PS50072">
    <property type="entry name" value="CSA_PPIASE_2"/>
    <property type="match status" value="1"/>
</dbReference>
<evidence type="ECO:0000256" key="4">
    <source>
        <dbReference type="ARBA" id="ARBA00040797"/>
    </source>
</evidence>
<dbReference type="GO" id="GO:0071013">
    <property type="term" value="C:catalytic step 2 spliceosome"/>
    <property type="evidence" value="ECO:0007669"/>
    <property type="project" value="TreeGrafter"/>
</dbReference>
<reference evidence="7" key="1">
    <citation type="journal article" date="2015" name="J. Biotechnol.">
        <title>The structure of the Cyberlindnera jadinii genome and its relation to Candida utilis analyzed by the occurrence of single nucleotide polymorphisms.</title>
        <authorList>
            <person name="Rupp O."/>
            <person name="Brinkrolf K."/>
            <person name="Buerth C."/>
            <person name="Kunigo M."/>
            <person name="Schneider J."/>
            <person name="Jaenicke S."/>
            <person name="Goesmann A."/>
            <person name="Puehler A."/>
            <person name="Jaeger K.-E."/>
            <person name="Ernst J.F."/>
        </authorList>
    </citation>
    <scope>NUCLEOTIDE SEQUENCE [LARGE SCALE GENOMIC DNA]</scope>
    <source>
        <strain evidence="7">ATCC 18201 / CBS 1600 / BCRC 20928 / JCM 3617 / NBRC 0987 / NRRL Y-1542</strain>
    </source>
</reference>
<evidence type="ECO:0000313" key="6">
    <source>
        <dbReference type="EMBL" id="CEP21063.1"/>
    </source>
</evidence>
<dbReference type="InterPro" id="IPR044666">
    <property type="entry name" value="Cyclophilin_A-like"/>
</dbReference>
<dbReference type="GO" id="GO:0003755">
    <property type="term" value="F:peptidyl-prolyl cis-trans isomerase activity"/>
    <property type="evidence" value="ECO:0007669"/>
    <property type="project" value="UniProtKB-EC"/>
</dbReference>
<dbReference type="SUPFAM" id="SSF50891">
    <property type="entry name" value="Cyclophilin-like"/>
    <property type="match status" value="1"/>
</dbReference>
<dbReference type="InterPro" id="IPR002130">
    <property type="entry name" value="Cyclophilin-type_PPIase_dom"/>
</dbReference>
<organism evidence="6 7">
    <name type="scientific">Cyberlindnera jadinii (strain ATCC 18201 / CBS 1600 / BCRC 20928 / JCM 3617 / NBRC 0987 / NRRL Y-1542)</name>
    <name type="common">Torula yeast</name>
    <name type="synonym">Candida utilis</name>
    <dbReference type="NCBI Taxonomy" id="983966"/>
    <lineage>
        <taxon>Eukaryota</taxon>
        <taxon>Fungi</taxon>
        <taxon>Dikarya</taxon>
        <taxon>Ascomycota</taxon>
        <taxon>Saccharomycotina</taxon>
        <taxon>Saccharomycetes</taxon>
        <taxon>Phaffomycetales</taxon>
        <taxon>Phaffomycetaceae</taxon>
        <taxon>Cyberlindnera</taxon>
    </lineage>
</organism>
<dbReference type="EMBL" id="CDQK01000001">
    <property type="protein sequence ID" value="CEP21063.1"/>
    <property type="molecule type" value="Genomic_DNA"/>
</dbReference>
<comment type="catalytic activity">
    <reaction evidence="1">
        <text>[protein]-peptidylproline (omega=180) = [protein]-peptidylproline (omega=0)</text>
        <dbReference type="Rhea" id="RHEA:16237"/>
        <dbReference type="Rhea" id="RHEA-COMP:10747"/>
        <dbReference type="Rhea" id="RHEA-COMP:10748"/>
        <dbReference type="ChEBI" id="CHEBI:83833"/>
        <dbReference type="ChEBI" id="CHEBI:83834"/>
        <dbReference type="EC" id="5.2.1.8"/>
    </reaction>
</comment>
<protein>
    <recommendedName>
        <fullName evidence="4">Peptidyl-prolyl cis-trans isomerase-like 3</fullName>
    </recommendedName>
    <alternativeName>
        <fullName evidence="2">Rotamase</fullName>
    </alternativeName>
</protein>
<dbReference type="InterPro" id="IPR029000">
    <property type="entry name" value="Cyclophilin-like_dom_sf"/>
</dbReference>
<evidence type="ECO:0000256" key="1">
    <source>
        <dbReference type="ARBA" id="ARBA00000971"/>
    </source>
</evidence>
<proteinExistence type="inferred from homology"/>
<dbReference type="Proteomes" id="UP000038830">
    <property type="component" value="Unassembled WGS sequence"/>
</dbReference>
<evidence type="ECO:0000256" key="3">
    <source>
        <dbReference type="ARBA" id="ARBA00038286"/>
    </source>
</evidence>
<dbReference type="AlphaFoldDB" id="A0A0H5C000"/>
<keyword evidence="6" id="KW-0413">Isomerase</keyword>
<gene>
    <name evidence="6" type="ORF">BN1211_1070</name>
</gene>
<dbReference type="Gene3D" id="2.40.100.10">
    <property type="entry name" value="Cyclophilin-like"/>
    <property type="match status" value="2"/>
</dbReference>
<feature type="domain" description="PPIase cyclophilin-type" evidence="5">
    <location>
        <begin position="1"/>
        <end position="108"/>
    </location>
</feature>
<name>A0A0H5C000_CYBJN</name>
<dbReference type="Pfam" id="PF00160">
    <property type="entry name" value="Pro_isomerase"/>
    <property type="match status" value="2"/>
</dbReference>
<accession>A0A0H5C000</accession>
<comment type="similarity">
    <text evidence="3">Belongs to the cyclophilin-type PPIase family. PPIL3 subfamily.</text>
</comment>
<evidence type="ECO:0000313" key="7">
    <source>
        <dbReference type="Proteomes" id="UP000038830"/>
    </source>
</evidence>
<dbReference type="PANTHER" id="PTHR45625:SF2">
    <property type="entry name" value="PEPTIDYL-PROLYL CIS-TRANS ISOMERASE-LIKE 3"/>
    <property type="match status" value="1"/>
</dbReference>
<evidence type="ECO:0000259" key="5">
    <source>
        <dbReference type="PROSITE" id="PS50072"/>
    </source>
</evidence>